<keyword evidence="1" id="KW-0614">Plasmid</keyword>
<dbReference type="KEGG" id="bpb:bpr_II105"/>
<geneLocation type="plasmid" evidence="1 2">
    <name>pCY360</name>
</geneLocation>
<keyword evidence="2" id="KW-1185">Reference proteome</keyword>
<dbReference type="HOGENOM" id="CLU_1955532_0_0_9"/>
<dbReference type="EMBL" id="CP001812">
    <property type="protein sequence ID" value="ADL36044.1"/>
    <property type="molecule type" value="Genomic_DNA"/>
</dbReference>
<evidence type="ECO:0000313" key="1">
    <source>
        <dbReference type="EMBL" id="ADL36044.1"/>
    </source>
</evidence>
<name>E0S3R2_BUTPB</name>
<dbReference type="Proteomes" id="UP000001299">
    <property type="component" value="Plasmid pCY360"/>
</dbReference>
<dbReference type="AlphaFoldDB" id="E0S3R2"/>
<protein>
    <submittedName>
        <fullName evidence="1">Uncharacterized protein</fullName>
    </submittedName>
</protein>
<accession>E0S3R2</accession>
<evidence type="ECO:0000313" key="2">
    <source>
        <dbReference type="Proteomes" id="UP000001299"/>
    </source>
</evidence>
<sequence>MITIKGFHYYNDNNRPGFSLQYENIGQFLAQVKKDCLGKSYIRFPAHNDDWSFNQQYAGAMCGCFRYYDEDRADGNASMNVDLITDEDGKILFSSGALTDKKGHISNSVKEAFKMFEEWTKSEYEFAD</sequence>
<reference evidence="1 2" key="1">
    <citation type="journal article" date="2010" name="PLoS ONE">
        <title>The glycobiome of the rumen bacterium Butyrivibrio proteoclasticus B316(T) highlights adaptation to a polysaccharide-rich environment.</title>
        <authorList>
            <person name="Kelly W.J."/>
            <person name="Leahy S.C."/>
            <person name="Altermann E."/>
            <person name="Yeoman C.J."/>
            <person name="Dunne J.C."/>
            <person name="Kong Z."/>
            <person name="Pacheco D.M."/>
            <person name="Li D."/>
            <person name="Noel S.J."/>
            <person name="Moon C.D."/>
            <person name="Cookson A.L."/>
            <person name="Attwood G.T."/>
        </authorList>
    </citation>
    <scope>NUCLEOTIDE SEQUENCE [LARGE SCALE GENOMIC DNA]</scope>
    <source>
        <strain evidence="2">ATCC 51982 / DSM 14932 / B316</strain>
        <plasmid evidence="2">Plasmid pCY360</plasmid>
    </source>
</reference>
<organism evidence="1 2">
    <name type="scientific">Butyrivibrio proteoclasticus (strain ATCC 51982 / DSM 14932 / B316)</name>
    <name type="common">Clostridium proteoclasticum</name>
    <dbReference type="NCBI Taxonomy" id="515622"/>
    <lineage>
        <taxon>Bacteria</taxon>
        <taxon>Bacillati</taxon>
        <taxon>Bacillota</taxon>
        <taxon>Clostridia</taxon>
        <taxon>Lachnospirales</taxon>
        <taxon>Lachnospiraceae</taxon>
        <taxon>Butyrivibrio</taxon>
    </lineage>
</organism>
<dbReference type="RefSeq" id="WP_013282693.1">
    <property type="nucleotide sequence ID" value="NC_014389.1"/>
</dbReference>
<gene>
    <name evidence="1" type="ordered locus">bpr_II105</name>
</gene>
<proteinExistence type="predicted"/>